<organism evidence="5 6">
    <name type="scientific">Pichia kudriavzevii</name>
    <name type="common">Yeast</name>
    <name type="synonym">Issatchenkia orientalis</name>
    <dbReference type="NCBI Taxonomy" id="4909"/>
    <lineage>
        <taxon>Eukaryota</taxon>
        <taxon>Fungi</taxon>
        <taxon>Dikarya</taxon>
        <taxon>Ascomycota</taxon>
        <taxon>Saccharomycotina</taxon>
        <taxon>Pichiomycetes</taxon>
        <taxon>Pichiales</taxon>
        <taxon>Pichiaceae</taxon>
        <taxon>Pichia</taxon>
    </lineage>
</organism>
<dbReference type="InterPro" id="IPR012677">
    <property type="entry name" value="Nucleotide-bd_a/b_plait_sf"/>
</dbReference>
<dbReference type="EMBL" id="JQFK01000170">
    <property type="protein sequence ID" value="KGK36057.1"/>
    <property type="molecule type" value="Genomic_DNA"/>
</dbReference>
<feature type="compositionally biased region" description="Basic residues" evidence="3">
    <location>
        <begin position="445"/>
        <end position="468"/>
    </location>
</feature>
<feature type="domain" description="RRM" evidence="4">
    <location>
        <begin position="129"/>
        <end position="215"/>
    </location>
</feature>
<feature type="region of interest" description="Disordered" evidence="3">
    <location>
        <begin position="1"/>
        <end position="62"/>
    </location>
</feature>
<dbReference type="PANTHER" id="PTHR23236">
    <property type="entry name" value="EUKARYOTIC TRANSLATION INITIATION FACTOR 4B/4H"/>
    <property type="match status" value="1"/>
</dbReference>
<evidence type="ECO:0000313" key="5">
    <source>
        <dbReference type="EMBL" id="KGK36057.1"/>
    </source>
</evidence>
<dbReference type="eggNOG" id="KOG4209">
    <property type="taxonomic scope" value="Eukaryota"/>
</dbReference>
<dbReference type="Proteomes" id="UP000029867">
    <property type="component" value="Unassembled WGS sequence"/>
</dbReference>
<evidence type="ECO:0000259" key="4">
    <source>
        <dbReference type="PROSITE" id="PS50102"/>
    </source>
</evidence>
<feature type="compositionally biased region" description="Low complexity" evidence="3">
    <location>
        <begin position="33"/>
        <end position="62"/>
    </location>
</feature>
<dbReference type="Pfam" id="PF00076">
    <property type="entry name" value="RRM_1"/>
    <property type="match status" value="1"/>
</dbReference>
<reference evidence="6" key="1">
    <citation type="journal article" date="2014" name="Microb. Cell Fact.">
        <title>Exploiting Issatchenkia orientalis SD108 for succinic acid production.</title>
        <authorList>
            <person name="Xiao H."/>
            <person name="Shao Z."/>
            <person name="Jiang Y."/>
            <person name="Dole S."/>
            <person name="Zhao H."/>
        </authorList>
    </citation>
    <scope>NUCLEOTIDE SEQUENCE [LARGE SCALE GENOMIC DNA]</scope>
    <source>
        <strain evidence="6">SD108</strain>
    </source>
</reference>
<protein>
    <recommendedName>
        <fullName evidence="4">RRM domain-containing protein</fullName>
    </recommendedName>
</protein>
<dbReference type="AlphaFoldDB" id="A0A099NVT0"/>
<keyword evidence="1 2" id="KW-0694">RNA-binding</keyword>
<gene>
    <name evidence="5" type="ORF">JL09_g4793</name>
</gene>
<dbReference type="GO" id="GO:0008143">
    <property type="term" value="F:poly(A) binding"/>
    <property type="evidence" value="ECO:0007669"/>
    <property type="project" value="TreeGrafter"/>
</dbReference>
<dbReference type="InterPro" id="IPR035979">
    <property type="entry name" value="RBD_domain_sf"/>
</dbReference>
<dbReference type="SMART" id="SM00360">
    <property type="entry name" value="RRM"/>
    <property type="match status" value="1"/>
</dbReference>
<feature type="region of interest" description="Disordered" evidence="3">
    <location>
        <begin position="86"/>
        <end position="126"/>
    </location>
</feature>
<dbReference type="PANTHER" id="PTHR23236:SF12">
    <property type="entry name" value="EUKARYOTIC INITIATION FACTOR 4B-RELATED"/>
    <property type="match status" value="1"/>
</dbReference>
<comment type="caution">
    <text evidence="5">The sequence shown here is derived from an EMBL/GenBank/DDBJ whole genome shotgun (WGS) entry which is preliminary data.</text>
</comment>
<feature type="compositionally biased region" description="Polar residues" evidence="3">
    <location>
        <begin position="87"/>
        <end position="101"/>
    </location>
</feature>
<accession>A0A099NVT0</accession>
<evidence type="ECO:0000256" key="3">
    <source>
        <dbReference type="SAM" id="MobiDB-lite"/>
    </source>
</evidence>
<evidence type="ECO:0000313" key="6">
    <source>
        <dbReference type="Proteomes" id="UP000029867"/>
    </source>
</evidence>
<evidence type="ECO:0000256" key="2">
    <source>
        <dbReference type="PROSITE-ProRule" id="PRU00176"/>
    </source>
</evidence>
<evidence type="ECO:0000256" key="1">
    <source>
        <dbReference type="ARBA" id="ARBA00022884"/>
    </source>
</evidence>
<proteinExistence type="predicted"/>
<dbReference type="VEuPathDB" id="FungiDB:C5L36_0C05090"/>
<dbReference type="InterPro" id="IPR000504">
    <property type="entry name" value="RRM_dom"/>
</dbReference>
<feature type="compositionally biased region" description="Basic and acidic residues" evidence="3">
    <location>
        <begin position="389"/>
        <end position="412"/>
    </location>
</feature>
<dbReference type="Gene3D" id="3.30.70.330">
    <property type="match status" value="1"/>
</dbReference>
<dbReference type="PROSITE" id="PS50102">
    <property type="entry name" value="RRM"/>
    <property type="match status" value="1"/>
</dbReference>
<feature type="compositionally biased region" description="Polar residues" evidence="3">
    <location>
        <begin position="413"/>
        <end position="434"/>
    </location>
</feature>
<dbReference type="SUPFAM" id="SSF54928">
    <property type="entry name" value="RNA-binding domain, RBD"/>
    <property type="match status" value="1"/>
</dbReference>
<dbReference type="HOGENOM" id="CLU_544066_0_0_1"/>
<sequence>MSSHLVGPLTFRNTEGGKQPNNLVESLPDNSEDSLSSKDSTSSLTLSSTASTDSTISSSLKSHLGRNSKNLHLESQIPELDEPLSNLDLSQDLDGTSSSSDSCEEEPQLKDAVPLGPHQPKNQREIDSRSIYVSNIPFKISPWKLKQIFTYGTPSIPGCGENSINRVTIVCDRYSGLPKGYAYIEFSDKKYVENSLRFNGLDVDGRNIEVYKKRTNLPWINANSARKHFYLNGNHNDKFGNNYNFFSKHGTFKNISTENNHSIMDSNNNSMDKINNNLRDSNNNIIDNSNNLMDNNNDYMENNNSFMDNSNSVTDNNYKTKFNDLMGNKNNDNKQFGYFNRNFTKHRNSNYNFLNHDLRNTKYSPSNFKHHNIPSKMESPGGYSSVDVNENKDSNVENRDNTTSEHGHEHELTNVSSPLGSDNSLEGSVSSNDTYHPGGMSSRGRASRGVRGRGRGSSRGRGRGRGSSRGRGCLALHGKLVIDDHHYLTPSSRVGIYNNPE</sequence>
<feature type="region of interest" description="Disordered" evidence="3">
    <location>
        <begin position="365"/>
        <end position="472"/>
    </location>
</feature>
<name>A0A099NVT0_PICKU</name>